<dbReference type="Proteomes" id="UP000307749">
    <property type="component" value="Unassembled WGS sequence"/>
</dbReference>
<protein>
    <submittedName>
        <fullName evidence="2">Uncharacterized protein</fullName>
    </submittedName>
</protein>
<sequence>MSNIRKSSLALAIVAGLALSAAATAATVTFTPATALPEGVAYFDVASNTTNVGIVPTMSVNVLSSDNIVGRTTGFAIRVTLNNGALFNNFVATAGPALAPLGWTVTVVGGYVGTNTAIINFNPPSTNPVPGIVPGDIVDITGANAELSPTTGNILSNLAALQTSGQTVNASVQFYDPVSTNSILNTITQPLLVSGNPVVASCSNTQNFPNEKIDVGFGNGQASQTYFSTTGAIGLVDSGIFEAGSVDISPSTAANFSYFTFNTTSDAFSTVASGNFGAFAQAGASVFLSTSPMCSSAAVTGTLNAAANQATFAYNLSDIGGSTSGGTAYVCFQVPSGNTTPIAATAVSVSTSFTRNSLTVPGTTCALAPMMYNGPVVHVYTFNPAGNTTQDSFLRVSDTGPSGGQVFITGVDDAGHPGAGTVSFSLAAGQSVQIESSCLTNGTNCPAGVPITGALGTGTGKWRLTVTSYFPNLVVTSLNRNNNTGTLTNMTNYDVQGKQATWSYYGDNGN</sequence>
<accession>A0A4S3KQS8</accession>
<organism evidence="2 3">
    <name type="scientific">Metallibacterium scheffleri</name>
    <dbReference type="NCBI Taxonomy" id="993689"/>
    <lineage>
        <taxon>Bacteria</taxon>
        <taxon>Pseudomonadati</taxon>
        <taxon>Pseudomonadota</taxon>
        <taxon>Gammaproteobacteria</taxon>
        <taxon>Lysobacterales</taxon>
        <taxon>Rhodanobacteraceae</taxon>
        <taxon>Metallibacterium</taxon>
    </lineage>
</organism>
<gene>
    <name evidence="2" type="ORF">B1806_03790</name>
</gene>
<comment type="caution">
    <text evidence="2">The sequence shown here is derived from an EMBL/GenBank/DDBJ whole genome shotgun (WGS) entry which is preliminary data.</text>
</comment>
<feature type="signal peptide" evidence="1">
    <location>
        <begin position="1"/>
        <end position="25"/>
    </location>
</feature>
<dbReference type="EMBL" id="MWQO01000013">
    <property type="protein sequence ID" value="THD11415.1"/>
    <property type="molecule type" value="Genomic_DNA"/>
</dbReference>
<evidence type="ECO:0000313" key="2">
    <source>
        <dbReference type="EMBL" id="THD11415.1"/>
    </source>
</evidence>
<reference evidence="2 3" key="1">
    <citation type="submission" date="2017-02" db="EMBL/GenBank/DDBJ databases">
        <title>Whole genome sequencing of Metallibacterium scheffleri DSM 24874 (T).</title>
        <authorList>
            <person name="Kumar S."/>
            <person name="Patil P."/>
            <person name="Patil P.B."/>
        </authorList>
    </citation>
    <scope>NUCLEOTIDE SEQUENCE [LARGE SCALE GENOMIC DNA]</scope>
    <source>
        <strain evidence="2 3">DSM 24874</strain>
    </source>
</reference>
<dbReference type="AlphaFoldDB" id="A0A4S3KQS8"/>
<name>A0A4S3KQS8_9GAMM</name>
<feature type="chain" id="PRO_5020308804" evidence="1">
    <location>
        <begin position="26"/>
        <end position="510"/>
    </location>
</feature>
<keyword evidence="1" id="KW-0732">Signal</keyword>
<evidence type="ECO:0000313" key="3">
    <source>
        <dbReference type="Proteomes" id="UP000307749"/>
    </source>
</evidence>
<dbReference type="STRING" id="993689.GCA_002077135_01425"/>
<proteinExistence type="predicted"/>
<keyword evidence="3" id="KW-1185">Reference proteome</keyword>
<evidence type="ECO:0000256" key="1">
    <source>
        <dbReference type="SAM" id="SignalP"/>
    </source>
</evidence>
<dbReference type="RefSeq" id="WP_136256277.1">
    <property type="nucleotide sequence ID" value="NZ_MWQO01000013.1"/>
</dbReference>